<evidence type="ECO:0000256" key="7">
    <source>
        <dbReference type="ARBA" id="ARBA00022927"/>
    </source>
</evidence>
<dbReference type="Pfam" id="PF18097">
    <property type="entry name" value="Vta1_C"/>
    <property type="match status" value="1"/>
</dbReference>
<dbReference type="Pfam" id="PF04652">
    <property type="entry name" value="Vta1"/>
    <property type="match status" value="1"/>
</dbReference>
<evidence type="ECO:0000256" key="3">
    <source>
        <dbReference type="ARBA" id="ARBA00007895"/>
    </source>
</evidence>
<feature type="domain" description="Vta1/callose synthase N-terminal" evidence="10">
    <location>
        <begin position="11"/>
        <end position="163"/>
    </location>
</feature>
<feature type="domain" description="Vta1 C-terminal" evidence="11">
    <location>
        <begin position="322"/>
        <end position="358"/>
    </location>
</feature>
<evidence type="ECO:0000256" key="9">
    <source>
        <dbReference type="SAM" id="MobiDB-lite"/>
    </source>
</evidence>
<evidence type="ECO:0000259" key="10">
    <source>
        <dbReference type="Pfam" id="PF04652"/>
    </source>
</evidence>
<evidence type="ECO:0000256" key="1">
    <source>
        <dbReference type="ARBA" id="ARBA00004481"/>
    </source>
</evidence>
<dbReference type="GO" id="GO:0010008">
    <property type="term" value="C:endosome membrane"/>
    <property type="evidence" value="ECO:0007669"/>
    <property type="project" value="UniProtKB-SubCell"/>
</dbReference>
<dbReference type="PANTHER" id="PTHR46009:SF1">
    <property type="entry name" value="VACUOLAR PROTEIN SORTING-ASSOCIATED PROTEIN VTA1 HOMOLOG"/>
    <property type="match status" value="1"/>
</dbReference>
<dbReference type="GO" id="GO:0015031">
    <property type="term" value="P:protein transport"/>
    <property type="evidence" value="ECO:0007669"/>
    <property type="project" value="UniProtKB-KW"/>
</dbReference>
<dbReference type="EMBL" id="HG937693">
    <property type="protein sequence ID" value="CDP35294.1"/>
    <property type="molecule type" value="Genomic_DNA"/>
</dbReference>
<accession>A0A060T3D2</accession>
<name>A0A060T3D2_BLAAD</name>
<dbReference type="GO" id="GO:0032511">
    <property type="term" value="P:late endosome to vacuole transport via multivesicular body sorting pathway"/>
    <property type="evidence" value="ECO:0007669"/>
    <property type="project" value="InterPro"/>
</dbReference>
<comment type="similarity">
    <text evidence="3">Belongs to the VTA1 family.</text>
</comment>
<evidence type="ECO:0000313" key="12">
    <source>
        <dbReference type="EMBL" id="CDP35294.1"/>
    </source>
</evidence>
<dbReference type="PANTHER" id="PTHR46009">
    <property type="entry name" value="VACUOLAR PROTEIN SORTING-ASSOCIATED PROTEIN VTA1 HOMOLOG"/>
    <property type="match status" value="1"/>
</dbReference>
<keyword evidence="4" id="KW-0813">Transport</keyword>
<evidence type="ECO:0000256" key="2">
    <source>
        <dbReference type="ARBA" id="ARBA00004496"/>
    </source>
</evidence>
<dbReference type="InterPro" id="IPR044538">
    <property type="entry name" value="Vta1-like"/>
</dbReference>
<reference evidence="12" key="2">
    <citation type="submission" date="2014-06" db="EMBL/GenBank/DDBJ databases">
        <title>The complete genome of Blastobotrys (Arxula) adeninivorans LS3 - a yeast of biotechnological interest.</title>
        <authorList>
            <person name="Kunze G."/>
            <person name="Gaillardin C."/>
            <person name="Czernicka M."/>
            <person name="Durrens P."/>
            <person name="Martin T."/>
            <person name="Boer E."/>
            <person name="Gabaldon T."/>
            <person name="Cruz J."/>
            <person name="Talla E."/>
            <person name="Marck C."/>
            <person name="Goffeau A."/>
            <person name="Barbe V."/>
            <person name="Baret P."/>
            <person name="Baronian K."/>
            <person name="Beier S."/>
            <person name="Bleykasten C."/>
            <person name="Bode R."/>
            <person name="Casaregola S."/>
            <person name="Despons L."/>
            <person name="Fairhead C."/>
            <person name="Giersberg M."/>
            <person name="Gierski P."/>
            <person name="Hahnel U."/>
            <person name="Hartmann A."/>
            <person name="Jankowska D."/>
            <person name="Jubin C."/>
            <person name="Jung P."/>
            <person name="Lafontaine I."/>
            <person name="Leh-Louis V."/>
            <person name="Lemaire M."/>
            <person name="Marcet-Houben M."/>
            <person name="Mascher M."/>
            <person name="Morel G."/>
            <person name="Richard G.-F."/>
            <person name="Riechen J."/>
            <person name="Sacerdot C."/>
            <person name="Sarkar A."/>
            <person name="Savel G."/>
            <person name="Schacherer J."/>
            <person name="Sherman D."/>
            <person name="Straub M.-L."/>
            <person name="Stein N."/>
            <person name="Thierry A."/>
            <person name="Trautwein-Schult A."/>
            <person name="Westhof E."/>
            <person name="Worch S."/>
            <person name="Dujon B."/>
            <person name="Souciet J.-L."/>
            <person name="Wincker P."/>
            <person name="Scholz U."/>
            <person name="Neuveglise N."/>
        </authorList>
    </citation>
    <scope>NUCLEOTIDE SEQUENCE</scope>
    <source>
        <strain evidence="12">LS3</strain>
    </source>
</reference>
<evidence type="ECO:0000256" key="5">
    <source>
        <dbReference type="ARBA" id="ARBA00022490"/>
    </source>
</evidence>
<dbReference type="AlphaFoldDB" id="A0A060T3D2"/>
<keyword evidence="5" id="KW-0963">Cytoplasm</keyword>
<dbReference type="Gene3D" id="1.25.40.270">
    <property type="entry name" value="Vacuolar protein sorting-associated protein vta1"/>
    <property type="match status" value="1"/>
</dbReference>
<dbReference type="GO" id="GO:0005771">
    <property type="term" value="C:multivesicular body"/>
    <property type="evidence" value="ECO:0007669"/>
    <property type="project" value="TreeGrafter"/>
</dbReference>
<feature type="compositionally biased region" description="Polar residues" evidence="9">
    <location>
        <begin position="226"/>
        <end position="245"/>
    </location>
</feature>
<feature type="region of interest" description="Disordered" evidence="9">
    <location>
        <begin position="163"/>
        <end position="306"/>
    </location>
</feature>
<feature type="compositionally biased region" description="Acidic residues" evidence="9">
    <location>
        <begin position="166"/>
        <end position="180"/>
    </location>
</feature>
<dbReference type="InterPro" id="IPR041212">
    <property type="entry name" value="Vta1_C"/>
</dbReference>
<reference evidence="12" key="1">
    <citation type="submission" date="2014-02" db="EMBL/GenBank/DDBJ databases">
        <authorList>
            <person name="Genoscope - CEA"/>
        </authorList>
    </citation>
    <scope>NUCLEOTIDE SEQUENCE</scope>
    <source>
        <strain evidence="12">LS3</strain>
    </source>
</reference>
<proteinExistence type="inferred from homology"/>
<dbReference type="PhylomeDB" id="A0A060T3D2"/>
<organism evidence="12">
    <name type="scientific">Blastobotrys adeninivorans</name>
    <name type="common">Yeast</name>
    <name type="synonym">Arxula adeninivorans</name>
    <dbReference type="NCBI Taxonomy" id="409370"/>
    <lineage>
        <taxon>Eukaryota</taxon>
        <taxon>Fungi</taxon>
        <taxon>Dikarya</taxon>
        <taxon>Ascomycota</taxon>
        <taxon>Saccharomycotina</taxon>
        <taxon>Dipodascomycetes</taxon>
        <taxon>Dipodascales</taxon>
        <taxon>Trichomonascaceae</taxon>
        <taxon>Blastobotrys</taxon>
    </lineage>
</organism>
<evidence type="ECO:0000256" key="4">
    <source>
        <dbReference type="ARBA" id="ARBA00022448"/>
    </source>
</evidence>
<feature type="compositionally biased region" description="Pro residues" evidence="9">
    <location>
        <begin position="273"/>
        <end position="286"/>
    </location>
</feature>
<dbReference type="InterPro" id="IPR023175">
    <property type="entry name" value="Vta1/CALS_N_sf"/>
</dbReference>
<gene>
    <name evidence="12" type="ORF">GNLVRS02_ARAD1C32054g</name>
</gene>
<evidence type="ECO:0000259" key="11">
    <source>
        <dbReference type="Pfam" id="PF18097"/>
    </source>
</evidence>
<evidence type="ECO:0000256" key="8">
    <source>
        <dbReference type="ARBA" id="ARBA00023136"/>
    </source>
</evidence>
<keyword evidence="6" id="KW-0967">Endosome</keyword>
<dbReference type="Gene3D" id="1.20.5.420">
    <property type="entry name" value="Immunoglobulin FC, subunit C"/>
    <property type="match status" value="1"/>
</dbReference>
<keyword evidence="8" id="KW-0472">Membrane</keyword>
<comment type="subcellular location">
    <subcellularLocation>
        <location evidence="2">Cytoplasm</location>
    </subcellularLocation>
    <subcellularLocation>
        <location evidence="1">Endosome membrane</location>
        <topology evidence="1">Peripheral membrane protein</topology>
    </subcellularLocation>
</comment>
<protein>
    <submittedName>
        <fullName evidence="12">ARAD1C32054p</fullName>
    </submittedName>
</protein>
<dbReference type="InterPro" id="IPR039431">
    <property type="entry name" value="Vta1/CALS_N"/>
</dbReference>
<evidence type="ECO:0000256" key="6">
    <source>
        <dbReference type="ARBA" id="ARBA00022753"/>
    </source>
</evidence>
<keyword evidence="7" id="KW-0653">Protein transport</keyword>
<sequence length="362" mass="38853">MTEVPSALKFIQPTLARASELDSREPVIAYFCRLHAVQEILAKNLHQIDPEAAAFSSELLDTVEKAKTDEQSPLVNDERLRSIVEDDDASQAYVENFALKVFAKADNEVRQHKTTKATASTFMAAAVFLDVIRIFQTPLESSMAEKIKYAKYQAARILKAYKNGEDPNDYEPPEQQDPEDESLKEHSPTQGQDAGNNEPDAEGTAGASIEDSLKGTGDSRPFVPAQPSSYLQSSPESPPAGNTTVLPDAPPVLPKAPADAPVGEDGPTLPSAPSLPPKAPIQPPSAPELDTAPVPVPPKVAPASHSKPITAAEVATIMGQADIVSNVQKHAKYAISALNYEDIETATVELTKALELLGQYKN</sequence>